<dbReference type="InterPro" id="IPR011990">
    <property type="entry name" value="TPR-like_helical_dom_sf"/>
</dbReference>
<dbReference type="STRING" id="159291.SAMN05920897_10651"/>
<keyword evidence="4" id="KW-1185">Reference proteome</keyword>
<dbReference type="Gene3D" id="1.25.40.10">
    <property type="entry name" value="Tetratricopeptide repeat domain"/>
    <property type="match status" value="1"/>
</dbReference>
<feature type="chain" id="PRO_5012636446" description="Outer membrane lipoprotein BamD-like domain-containing protein" evidence="2">
    <location>
        <begin position="30"/>
        <end position="171"/>
    </location>
</feature>
<accession>A0A1N6RCE5</accession>
<evidence type="ECO:0000313" key="4">
    <source>
        <dbReference type="Proteomes" id="UP000186400"/>
    </source>
</evidence>
<feature type="compositionally biased region" description="Acidic residues" evidence="1">
    <location>
        <begin position="150"/>
        <end position="171"/>
    </location>
</feature>
<proteinExistence type="predicted"/>
<reference evidence="4" key="1">
    <citation type="submission" date="2017-01" db="EMBL/GenBank/DDBJ databases">
        <authorList>
            <person name="Varghese N."/>
            <person name="Submissions S."/>
        </authorList>
    </citation>
    <scope>NUCLEOTIDE SEQUENCE [LARGE SCALE GENOMIC DNA]</scope>
    <source>
        <strain evidence="4">ASpG1</strain>
    </source>
</reference>
<dbReference type="OrthoDB" id="369771at2"/>
<dbReference type="EMBL" id="FTMS01000006">
    <property type="protein sequence ID" value="SIQ26504.1"/>
    <property type="molecule type" value="Genomic_DNA"/>
</dbReference>
<dbReference type="AlphaFoldDB" id="A0A1N6RCE5"/>
<name>A0A1N6RCE5_9SPIO</name>
<organism evidence="3 4">
    <name type="scientific">Alkalispirochaeta americana</name>
    <dbReference type="NCBI Taxonomy" id="159291"/>
    <lineage>
        <taxon>Bacteria</taxon>
        <taxon>Pseudomonadati</taxon>
        <taxon>Spirochaetota</taxon>
        <taxon>Spirochaetia</taxon>
        <taxon>Spirochaetales</taxon>
        <taxon>Spirochaetaceae</taxon>
        <taxon>Alkalispirochaeta</taxon>
    </lineage>
</organism>
<evidence type="ECO:0000313" key="3">
    <source>
        <dbReference type="EMBL" id="SIQ26504.1"/>
    </source>
</evidence>
<feature type="signal peptide" evidence="2">
    <location>
        <begin position="1"/>
        <end position="29"/>
    </location>
</feature>
<feature type="region of interest" description="Disordered" evidence="1">
    <location>
        <begin position="134"/>
        <end position="171"/>
    </location>
</feature>
<gene>
    <name evidence="3" type="ORF">SAMN05920897_10651</name>
</gene>
<dbReference type="RefSeq" id="WP_159438731.1">
    <property type="nucleotide sequence ID" value="NZ_FTMS01000006.1"/>
</dbReference>
<dbReference type="Proteomes" id="UP000186400">
    <property type="component" value="Unassembled WGS sequence"/>
</dbReference>
<dbReference type="PROSITE" id="PS51257">
    <property type="entry name" value="PROKAR_LIPOPROTEIN"/>
    <property type="match status" value="1"/>
</dbReference>
<keyword evidence="2" id="KW-0732">Signal</keyword>
<sequence length="171" mass="19235">MTQLRSPSGTSLRALVCVLSLLLSLSALAGCQGAPEEIPPDLSRMEMFQRAQEAADRNQWDLALRYYREFSQRFPEDRGAIMEAEYEIAFISYKQRDYTEARQRFLAILATYEEDTSGSLPEWPRVLANRLLEIIAERTEGDQSGGTEPDGNDPEGEGNDPEGNEDDTQPL</sequence>
<dbReference type="SUPFAM" id="SSF48452">
    <property type="entry name" value="TPR-like"/>
    <property type="match status" value="1"/>
</dbReference>
<evidence type="ECO:0000256" key="2">
    <source>
        <dbReference type="SAM" id="SignalP"/>
    </source>
</evidence>
<protein>
    <recommendedName>
        <fullName evidence="5">Outer membrane lipoprotein BamD-like domain-containing protein</fullName>
    </recommendedName>
</protein>
<evidence type="ECO:0000256" key="1">
    <source>
        <dbReference type="SAM" id="MobiDB-lite"/>
    </source>
</evidence>
<evidence type="ECO:0008006" key="5">
    <source>
        <dbReference type="Google" id="ProtNLM"/>
    </source>
</evidence>